<gene>
    <name evidence="3" type="ORF">PPSIR1_19474</name>
</gene>
<evidence type="ECO:0000313" key="4">
    <source>
        <dbReference type="Proteomes" id="UP000005801"/>
    </source>
</evidence>
<proteinExistence type="predicted"/>
<dbReference type="EMBL" id="ABCS01000052">
    <property type="protein sequence ID" value="EDM77056.1"/>
    <property type="molecule type" value="Genomic_DNA"/>
</dbReference>
<dbReference type="GO" id="GO:0016491">
    <property type="term" value="F:oxidoreductase activity"/>
    <property type="evidence" value="ECO:0007669"/>
    <property type="project" value="InterPro"/>
</dbReference>
<protein>
    <submittedName>
        <fullName evidence="3">Fatty acid hydroxylase</fullName>
    </submittedName>
</protein>
<dbReference type="Proteomes" id="UP000005801">
    <property type="component" value="Unassembled WGS sequence"/>
</dbReference>
<reference evidence="3 4" key="1">
    <citation type="submission" date="2007-06" db="EMBL/GenBank/DDBJ databases">
        <authorList>
            <person name="Shimkets L."/>
            <person name="Ferriera S."/>
            <person name="Johnson J."/>
            <person name="Kravitz S."/>
            <person name="Beeson K."/>
            <person name="Sutton G."/>
            <person name="Rogers Y.-H."/>
            <person name="Friedman R."/>
            <person name="Frazier M."/>
            <person name="Venter J.C."/>
        </authorList>
    </citation>
    <scope>NUCLEOTIDE SEQUENCE [LARGE SCALE GENOMIC DNA]</scope>
    <source>
        <strain evidence="3 4">SIR-1</strain>
    </source>
</reference>
<dbReference type="GO" id="GO:0008610">
    <property type="term" value="P:lipid biosynthetic process"/>
    <property type="evidence" value="ECO:0007669"/>
    <property type="project" value="InterPro"/>
</dbReference>
<feature type="transmembrane region" description="Helical" evidence="1">
    <location>
        <begin position="120"/>
        <end position="140"/>
    </location>
</feature>
<name>A6GAJ4_9BACT</name>
<dbReference type="eggNOG" id="COG3000">
    <property type="taxonomic scope" value="Bacteria"/>
</dbReference>
<dbReference type="STRING" id="391625.PPSIR1_19474"/>
<dbReference type="InterPro" id="IPR006694">
    <property type="entry name" value="Fatty_acid_hydroxylase"/>
</dbReference>
<organism evidence="3 4">
    <name type="scientific">Plesiocystis pacifica SIR-1</name>
    <dbReference type="NCBI Taxonomy" id="391625"/>
    <lineage>
        <taxon>Bacteria</taxon>
        <taxon>Pseudomonadati</taxon>
        <taxon>Myxococcota</taxon>
        <taxon>Polyangia</taxon>
        <taxon>Nannocystales</taxon>
        <taxon>Nannocystaceae</taxon>
        <taxon>Plesiocystis</taxon>
    </lineage>
</organism>
<accession>A6GAJ4</accession>
<keyword evidence="1" id="KW-0472">Membrane</keyword>
<sequence length="217" mass="24724">MSPERVRAFREDYRQEKLPKRYEGWRHLTVTTSLCLGAIVGALARIESLELVELIAVPVTWIVANLVEYAVHRGPMHRLSPLTGKLYKRHTGEHHRFFSPEVMAVDSAKDFHVTLFPARIALFFVALLGLPLALLVSLVLGPDLGLLTYAALVGYYLAYEWLHLGSHMPEDSFIGRLPGVAAVRRHHRLHHDTAKMRRLNFNFGIPLGDWLFGTRER</sequence>
<dbReference type="RefSeq" id="WP_006973736.1">
    <property type="nucleotide sequence ID" value="NZ_ABCS01000052.1"/>
</dbReference>
<keyword evidence="1" id="KW-0812">Transmembrane</keyword>
<dbReference type="Pfam" id="PF04116">
    <property type="entry name" value="FA_hydroxylase"/>
    <property type="match status" value="1"/>
</dbReference>
<keyword evidence="4" id="KW-1185">Reference proteome</keyword>
<keyword evidence="1" id="KW-1133">Transmembrane helix</keyword>
<evidence type="ECO:0000313" key="3">
    <source>
        <dbReference type="EMBL" id="EDM77056.1"/>
    </source>
</evidence>
<dbReference type="GO" id="GO:0005506">
    <property type="term" value="F:iron ion binding"/>
    <property type="evidence" value="ECO:0007669"/>
    <property type="project" value="InterPro"/>
</dbReference>
<dbReference type="OrthoDB" id="5965958at2"/>
<evidence type="ECO:0000259" key="2">
    <source>
        <dbReference type="Pfam" id="PF04116"/>
    </source>
</evidence>
<evidence type="ECO:0000256" key="1">
    <source>
        <dbReference type="SAM" id="Phobius"/>
    </source>
</evidence>
<feature type="domain" description="Fatty acid hydroxylase" evidence="2">
    <location>
        <begin position="59"/>
        <end position="214"/>
    </location>
</feature>
<feature type="transmembrane region" description="Helical" evidence="1">
    <location>
        <begin position="146"/>
        <end position="162"/>
    </location>
</feature>
<dbReference type="AlphaFoldDB" id="A6GAJ4"/>
<comment type="caution">
    <text evidence="3">The sequence shown here is derived from an EMBL/GenBank/DDBJ whole genome shotgun (WGS) entry which is preliminary data.</text>
</comment>